<evidence type="ECO:0000313" key="3">
    <source>
        <dbReference type="Proteomes" id="UP000597762"/>
    </source>
</evidence>
<gene>
    <name evidence="2" type="ORF">SPHA_22919</name>
</gene>
<keyword evidence="1" id="KW-1133">Transmembrane helix</keyword>
<dbReference type="Proteomes" id="UP000597762">
    <property type="component" value="Unassembled WGS sequence"/>
</dbReference>
<feature type="transmembrane region" description="Helical" evidence="1">
    <location>
        <begin position="124"/>
        <end position="149"/>
    </location>
</feature>
<evidence type="ECO:0000313" key="2">
    <source>
        <dbReference type="EMBL" id="CAE1241481.1"/>
    </source>
</evidence>
<reference evidence="2" key="1">
    <citation type="submission" date="2021-01" db="EMBL/GenBank/DDBJ databases">
        <authorList>
            <person name="Li R."/>
            <person name="Bekaert M."/>
        </authorList>
    </citation>
    <scope>NUCLEOTIDE SEQUENCE</scope>
    <source>
        <strain evidence="2">Farmed</strain>
    </source>
</reference>
<sequence length="156" mass="18469">MLVISEASISHFRHPSLRRRKFDITIAPVLIPFNSPVIVQSQKVFFHFTIFFLSFVLFSSFLFDLLFPVCKCFLLFPSVSLRLSPFHDLSMRFFFFFSLVVIYLFFSFFFTISKNKNTKTFSCLFLCFTLPLSSFFSSIYFCIFLSSIYELTDRSR</sequence>
<feature type="transmembrane region" description="Helical" evidence="1">
    <location>
        <begin position="44"/>
        <end position="69"/>
    </location>
</feature>
<keyword evidence="1" id="KW-0472">Membrane</keyword>
<name>A0A812BRV0_ACAPH</name>
<keyword evidence="3" id="KW-1185">Reference proteome</keyword>
<evidence type="ECO:0000256" key="1">
    <source>
        <dbReference type="SAM" id="Phobius"/>
    </source>
</evidence>
<organism evidence="2 3">
    <name type="scientific">Acanthosepion pharaonis</name>
    <name type="common">Pharaoh cuttlefish</name>
    <name type="synonym">Sepia pharaonis</name>
    <dbReference type="NCBI Taxonomy" id="158019"/>
    <lineage>
        <taxon>Eukaryota</taxon>
        <taxon>Metazoa</taxon>
        <taxon>Spiralia</taxon>
        <taxon>Lophotrochozoa</taxon>
        <taxon>Mollusca</taxon>
        <taxon>Cephalopoda</taxon>
        <taxon>Coleoidea</taxon>
        <taxon>Decapodiformes</taxon>
        <taxon>Sepiida</taxon>
        <taxon>Sepiina</taxon>
        <taxon>Sepiidae</taxon>
        <taxon>Acanthosepion</taxon>
    </lineage>
</organism>
<proteinExistence type="predicted"/>
<protein>
    <submittedName>
        <fullName evidence="2">Uncharacterized protein</fullName>
    </submittedName>
</protein>
<accession>A0A812BRV0</accession>
<comment type="caution">
    <text evidence="2">The sequence shown here is derived from an EMBL/GenBank/DDBJ whole genome shotgun (WGS) entry which is preliminary data.</text>
</comment>
<keyword evidence="1" id="KW-0812">Transmembrane</keyword>
<dbReference type="AlphaFoldDB" id="A0A812BRV0"/>
<dbReference type="EMBL" id="CAHIKZ030000846">
    <property type="protein sequence ID" value="CAE1241481.1"/>
    <property type="molecule type" value="Genomic_DNA"/>
</dbReference>
<feature type="transmembrane region" description="Helical" evidence="1">
    <location>
        <begin position="89"/>
        <end position="112"/>
    </location>
</feature>